<keyword evidence="5" id="KW-0808">Transferase</keyword>
<dbReference type="CDD" id="cd16922">
    <property type="entry name" value="HATPase_EvgS-ArcB-TorS-like"/>
    <property type="match status" value="1"/>
</dbReference>
<evidence type="ECO:0000256" key="12">
    <source>
        <dbReference type="ARBA" id="ARBA00023136"/>
    </source>
</evidence>
<evidence type="ECO:0000256" key="6">
    <source>
        <dbReference type="ARBA" id="ARBA00022692"/>
    </source>
</evidence>
<dbReference type="OMA" id="EVSAYWL"/>
<evidence type="ECO:0000256" key="3">
    <source>
        <dbReference type="ARBA" id="ARBA00012438"/>
    </source>
</evidence>
<evidence type="ECO:0000256" key="11">
    <source>
        <dbReference type="ARBA" id="ARBA00023012"/>
    </source>
</evidence>
<evidence type="ECO:0000256" key="5">
    <source>
        <dbReference type="ARBA" id="ARBA00022679"/>
    </source>
</evidence>
<dbReference type="SUPFAM" id="SSF55874">
    <property type="entry name" value="ATPase domain of HSP90 chaperone/DNA topoisomerase II/histidine kinase"/>
    <property type="match status" value="1"/>
</dbReference>
<feature type="region of interest" description="Disordered" evidence="15">
    <location>
        <begin position="1"/>
        <end position="22"/>
    </location>
</feature>
<dbReference type="CDD" id="cd17546">
    <property type="entry name" value="REC_hyHK_CKI1_RcsC-like"/>
    <property type="match status" value="1"/>
</dbReference>
<dbReference type="GO" id="GO:0000155">
    <property type="term" value="F:phosphorelay sensor kinase activity"/>
    <property type="evidence" value="ECO:0007669"/>
    <property type="project" value="InterPro"/>
</dbReference>
<dbReference type="PANTHER" id="PTHR45339:SF1">
    <property type="entry name" value="HYBRID SIGNAL TRANSDUCTION HISTIDINE KINASE J"/>
    <property type="match status" value="1"/>
</dbReference>
<dbReference type="STRING" id="37360.A0A0G4IZX1"/>
<dbReference type="FunFam" id="3.30.565.10:FF:000010">
    <property type="entry name" value="Sensor histidine kinase RcsC"/>
    <property type="match status" value="1"/>
</dbReference>
<organism evidence="18 19">
    <name type="scientific">Plasmodiophora brassicae</name>
    <name type="common">Clubroot disease agent</name>
    <dbReference type="NCBI Taxonomy" id="37360"/>
    <lineage>
        <taxon>Eukaryota</taxon>
        <taxon>Sar</taxon>
        <taxon>Rhizaria</taxon>
        <taxon>Endomyxa</taxon>
        <taxon>Phytomyxea</taxon>
        <taxon>Plasmodiophorida</taxon>
        <taxon>Plasmodiophoridae</taxon>
        <taxon>Plasmodiophora</taxon>
    </lineage>
</organism>
<dbReference type="Pfam" id="PF00072">
    <property type="entry name" value="Response_reg"/>
    <property type="match status" value="1"/>
</dbReference>
<name>A0A0G4IZX1_PLABS</name>
<keyword evidence="19" id="KW-1185">Reference proteome</keyword>
<dbReference type="EMBL" id="CDSF01000102">
    <property type="protein sequence ID" value="CEP00802.1"/>
    <property type="molecule type" value="Genomic_DNA"/>
</dbReference>
<dbReference type="PANTHER" id="PTHR45339">
    <property type="entry name" value="HYBRID SIGNAL TRANSDUCTION HISTIDINE KINASE J"/>
    <property type="match status" value="1"/>
</dbReference>
<dbReference type="InterPro" id="IPR011006">
    <property type="entry name" value="CheY-like_superfamily"/>
</dbReference>
<keyword evidence="4 13" id="KW-0597">Phosphoprotein</keyword>
<feature type="domain" description="Response regulatory" evidence="17">
    <location>
        <begin position="477"/>
        <end position="599"/>
    </location>
</feature>
<dbReference type="OrthoDB" id="10266508at2759"/>
<dbReference type="InterPro" id="IPR003661">
    <property type="entry name" value="HisK_dim/P_dom"/>
</dbReference>
<dbReference type="InterPro" id="IPR004358">
    <property type="entry name" value="Sig_transdc_His_kin-like_C"/>
</dbReference>
<dbReference type="PROSITE" id="PS50110">
    <property type="entry name" value="RESPONSE_REGULATORY"/>
    <property type="match status" value="1"/>
</dbReference>
<dbReference type="AlphaFoldDB" id="A0A0G4IZX1"/>
<evidence type="ECO:0000256" key="8">
    <source>
        <dbReference type="ARBA" id="ARBA00022777"/>
    </source>
</evidence>
<dbReference type="Gene3D" id="3.30.565.10">
    <property type="entry name" value="Histidine kinase-like ATPase, C-terminal domain"/>
    <property type="match status" value="1"/>
</dbReference>
<keyword evidence="14" id="KW-0175">Coiled coil</keyword>
<evidence type="ECO:0000259" key="17">
    <source>
        <dbReference type="PROSITE" id="PS50110"/>
    </source>
</evidence>
<dbReference type="InterPro" id="IPR036890">
    <property type="entry name" value="HATPase_C_sf"/>
</dbReference>
<feature type="compositionally biased region" description="Basic residues" evidence="15">
    <location>
        <begin position="1"/>
        <end position="10"/>
    </location>
</feature>
<dbReference type="InterPro" id="IPR013656">
    <property type="entry name" value="PAS_4"/>
</dbReference>
<dbReference type="PROSITE" id="PS50109">
    <property type="entry name" value="HIS_KIN"/>
    <property type="match status" value="1"/>
</dbReference>
<dbReference type="Gene3D" id="3.30.450.20">
    <property type="entry name" value="PAS domain"/>
    <property type="match status" value="1"/>
</dbReference>
<dbReference type="Gene3D" id="3.40.50.2300">
    <property type="match status" value="1"/>
</dbReference>
<evidence type="ECO:0000256" key="10">
    <source>
        <dbReference type="ARBA" id="ARBA00022989"/>
    </source>
</evidence>
<dbReference type="Pfam" id="PF02518">
    <property type="entry name" value="HATPase_c"/>
    <property type="match status" value="1"/>
</dbReference>
<evidence type="ECO:0000256" key="1">
    <source>
        <dbReference type="ARBA" id="ARBA00000085"/>
    </source>
</evidence>
<dbReference type="SMART" id="SM00388">
    <property type="entry name" value="HisKA"/>
    <property type="match status" value="1"/>
</dbReference>
<dbReference type="InterPro" id="IPR001789">
    <property type="entry name" value="Sig_transdc_resp-reg_receiver"/>
</dbReference>
<evidence type="ECO:0000313" key="18">
    <source>
        <dbReference type="EMBL" id="CEP00802.1"/>
    </source>
</evidence>
<feature type="domain" description="Histidine kinase" evidence="16">
    <location>
        <begin position="219"/>
        <end position="446"/>
    </location>
</feature>
<dbReference type="SUPFAM" id="SSF52172">
    <property type="entry name" value="CheY-like"/>
    <property type="match status" value="1"/>
</dbReference>
<evidence type="ECO:0000256" key="14">
    <source>
        <dbReference type="SAM" id="Coils"/>
    </source>
</evidence>
<keyword evidence="6" id="KW-0812">Transmembrane</keyword>
<keyword evidence="11" id="KW-0902">Two-component regulatory system</keyword>
<dbReference type="SMART" id="SM00448">
    <property type="entry name" value="REC"/>
    <property type="match status" value="1"/>
</dbReference>
<evidence type="ECO:0000313" key="19">
    <source>
        <dbReference type="Proteomes" id="UP000039324"/>
    </source>
</evidence>
<dbReference type="FunFam" id="1.10.287.130:FF:000004">
    <property type="entry name" value="Ethylene receptor 1"/>
    <property type="match status" value="1"/>
</dbReference>
<feature type="coiled-coil region" evidence="14">
    <location>
        <begin position="182"/>
        <end position="212"/>
    </location>
</feature>
<comment type="catalytic activity">
    <reaction evidence="1">
        <text>ATP + protein L-histidine = ADP + protein N-phospho-L-histidine.</text>
        <dbReference type="EC" id="2.7.13.3"/>
    </reaction>
</comment>
<accession>A0A0G4IZX1</accession>
<dbReference type="Gene3D" id="1.10.287.130">
    <property type="match status" value="1"/>
</dbReference>
<evidence type="ECO:0000259" key="16">
    <source>
        <dbReference type="PROSITE" id="PS50109"/>
    </source>
</evidence>
<proteinExistence type="predicted"/>
<dbReference type="CDD" id="cd00082">
    <property type="entry name" value="HisKA"/>
    <property type="match status" value="1"/>
</dbReference>
<gene>
    <name evidence="18" type="ORF">PBRA_008114</name>
</gene>
<keyword evidence="8" id="KW-0418">Kinase</keyword>
<dbReference type="InterPro" id="IPR005467">
    <property type="entry name" value="His_kinase_dom"/>
</dbReference>
<evidence type="ECO:0000256" key="7">
    <source>
        <dbReference type="ARBA" id="ARBA00022741"/>
    </source>
</evidence>
<dbReference type="PRINTS" id="PR00344">
    <property type="entry name" value="BCTRLSENSOR"/>
</dbReference>
<comment type="subcellular location">
    <subcellularLocation>
        <location evidence="2">Membrane</location>
    </subcellularLocation>
</comment>
<dbReference type="SMART" id="SM00387">
    <property type="entry name" value="HATPase_c"/>
    <property type="match status" value="1"/>
</dbReference>
<evidence type="ECO:0000256" key="13">
    <source>
        <dbReference type="PROSITE-ProRule" id="PRU00169"/>
    </source>
</evidence>
<evidence type="ECO:0000256" key="2">
    <source>
        <dbReference type="ARBA" id="ARBA00004370"/>
    </source>
</evidence>
<keyword evidence="7" id="KW-0547">Nucleotide-binding</keyword>
<sequence length="599" mass="66670">MPFWRRRTCRQTKTPSDGDGAGKSPALDYRLLFEMIPARCVVLDPNLNILAMTDAYLDATMRRREDITGRHLFDVFPDNPSDQSADGVRSLRASLNSVLQRRETYAQAVQKYDIRNADGVFETRYWSNLMRPVLDPKTGDVISIIVRIEDVTELVVARDRDASSEREEERIRRMEWEVLQRAEQVQKQADELERMNGELTEARDKAVEASNSKSTFVATISHELRTPLTGIVGFTDLLSATPLSEDQAHLVDLIGDSARVLHALVNDLLDMSKLESGTVVLEHTPFQIGEVVRKCEHLLQGQARLKSLPLRVDIDDDVPVLVRGDPNRLRQILTNLLNNAIKFTDSNIGVSLTVSRRKAQAQDPDDHVVHIRFQVADAGIGIAQRDLPGLFEPFFQVDSSDTRRYGGTGLGLPIVKTLVDLMKGRIGVQSVIGQGSTFWVDLPFCIVQQDGQADGAGALEYAGPRSADAITPNAEKSILVVDDNAIIRRLVSRQLSRLGYRNVLLACNGKEALTTFETSRPVDIILMDCQMPELDGCGATMALREIESRSAGNPPIRIIAMTASAMHRDREMCLRAGMNDMLAKPFTVAELASMLQKWI</sequence>
<dbReference type="Pfam" id="PF00512">
    <property type="entry name" value="HisKA"/>
    <property type="match status" value="1"/>
</dbReference>
<feature type="modified residue" description="4-aspartylphosphate" evidence="13">
    <location>
        <position position="528"/>
    </location>
</feature>
<dbReference type="SUPFAM" id="SSF47384">
    <property type="entry name" value="Homodimeric domain of signal transducing histidine kinase"/>
    <property type="match status" value="1"/>
</dbReference>
<dbReference type="InterPro" id="IPR036097">
    <property type="entry name" value="HisK_dim/P_sf"/>
</dbReference>
<dbReference type="Proteomes" id="UP000039324">
    <property type="component" value="Unassembled WGS sequence"/>
</dbReference>
<dbReference type="EC" id="2.7.13.3" evidence="3"/>
<dbReference type="GO" id="GO:0016020">
    <property type="term" value="C:membrane"/>
    <property type="evidence" value="ECO:0007669"/>
    <property type="project" value="UniProtKB-SubCell"/>
</dbReference>
<dbReference type="InterPro" id="IPR035965">
    <property type="entry name" value="PAS-like_dom_sf"/>
</dbReference>
<protein>
    <recommendedName>
        <fullName evidence="3">histidine kinase</fullName>
        <ecNumber evidence="3">2.7.13.3</ecNumber>
    </recommendedName>
</protein>
<evidence type="ECO:0000256" key="4">
    <source>
        <dbReference type="ARBA" id="ARBA00022553"/>
    </source>
</evidence>
<evidence type="ECO:0000256" key="15">
    <source>
        <dbReference type="SAM" id="MobiDB-lite"/>
    </source>
</evidence>
<dbReference type="SUPFAM" id="SSF55785">
    <property type="entry name" value="PYP-like sensor domain (PAS domain)"/>
    <property type="match status" value="1"/>
</dbReference>
<keyword evidence="9" id="KW-0067">ATP-binding</keyword>
<keyword evidence="12" id="KW-0472">Membrane</keyword>
<keyword evidence="10" id="KW-1133">Transmembrane helix</keyword>
<reference evidence="18 19" key="1">
    <citation type="submission" date="2015-02" db="EMBL/GenBank/DDBJ databases">
        <authorList>
            <person name="Chooi Y.-H."/>
        </authorList>
    </citation>
    <scope>NUCLEOTIDE SEQUENCE [LARGE SCALE GENOMIC DNA]</scope>
    <source>
        <strain evidence="18">E3</strain>
    </source>
</reference>
<dbReference type="Pfam" id="PF08448">
    <property type="entry name" value="PAS_4"/>
    <property type="match status" value="1"/>
</dbReference>
<dbReference type="InterPro" id="IPR003594">
    <property type="entry name" value="HATPase_dom"/>
</dbReference>
<evidence type="ECO:0000256" key="9">
    <source>
        <dbReference type="ARBA" id="ARBA00022840"/>
    </source>
</evidence>
<dbReference type="GO" id="GO:0005524">
    <property type="term" value="F:ATP binding"/>
    <property type="evidence" value="ECO:0007669"/>
    <property type="project" value="UniProtKB-KW"/>
</dbReference>